<gene>
    <name evidence="4" type="ORF">TGRUB_217790A</name>
</gene>
<keyword evidence="2" id="KW-0472">Membrane</keyword>
<protein>
    <submittedName>
        <fullName evidence="4">S1 RNA binding domain-containing protein</fullName>
    </submittedName>
</protein>
<evidence type="ECO:0000313" key="5">
    <source>
        <dbReference type="Proteomes" id="UP000028834"/>
    </source>
</evidence>
<comment type="caution">
    <text evidence="4">The sequence shown here is derived from an EMBL/GenBank/DDBJ whole genome shotgun (WGS) entry which is preliminary data.</text>
</comment>
<feature type="compositionally biased region" description="Basic residues" evidence="1">
    <location>
        <begin position="1555"/>
        <end position="1567"/>
    </location>
</feature>
<feature type="compositionally biased region" description="Polar residues" evidence="1">
    <location>
        <begin position="1299"/>
        <end position="1308"/>
    </location>
</feature>
<feature type="domain" description="S1 motif" evidence="3">
    <location>
        <begin position="844"/>
        <end position="923"/>
    </location>
</feature>
<feature type="region of interest" description="Disordered" evidence="1">
    <location>
        <begin position="1224"/>
        <end position="1500"/>
    </location>
</feature>
<name>A0A086M736_TOXGO</name>
<dbReference type="SUPFAM" id="SSF50249">
    <property type="entry name" value="Nucleic acid-binding proteins"/>
    <property type="match status" value="2"/>
</dbReference>
<feature type="region of interest" description="Disordered" evidence="1">
    <location>
        <begin position="1026"/>
        <end position="1046"/>
    </location>
</feature>
<feature type="compositionally biased region" description="Basic and acidic residues" evidence="1">
    <location>
        <begin position="1329"/>
        <end position="1375"/>
    </location>
</feature>
<dbReference type="GO" id="GO:0005847">
    <property type="term" value="C:mRNA cleavage and polyadenylation specificity factor complex"/>
    <property type="evidence" value="ECO:0007669"/>
    <property type="project" value="TreeGrafter"/>
</dbReference>
<feature type="compositionally biased region" description="Basic and acidic residues" evidence="1">
    <location>
        <begin position="1270"/>
        <end position="1296"/>
    </location>
</feature>
<feature type="compositionally biased region" description="Basic and acidic residues" evidence="1">
    <location>
        <begin position="51"/>
        <end position="84"/>
    </location>
</feature>
<keyword evidence="2" id="KW-1133">Transmembrane helix</keyword>
<feature type="region of interest" description="Disordered" evidence="1">
    <location>
        <begin position="793"/>
        <end position="814"/>
    </location>
</feature>
<dbReference type="InterPro" id="IPR012340">
    <property type="entry name" value="NA-bd_OB-fold"/>
</dbReference>
<dbReference type="SMART" id="SM00316">
    <property type="entry name" value="S1"/>
    <property type="match status" value="2"/>
</dbReference>
<feature type="compositionally biased region" description="Low complexity" evidence="1">
    <location>
        <begin position="9"/>
        <end position="25"/>
    </location>
</feature>
<organism evidence="4 5">
    <name type="scientific">Toxoplasma gondii RUB</name>
    <dbReference type="NCBI Taxonomy" id="935652"/>
    <lineage>
        <taxon>Eukaryota</taxon>
        <taxon>Sar</taxon>
        <taxon>Alveolata</taxon>
        <taxon>Apicomplexa</taxon>
        <taxon>Conoidasida</taxon>
        <taxon>Coccidia</taxon>
        <taxon>Eucoccidiorida</taxon>
        <taxon>Eimeriorina</taxon>
        <taxon>Sarcocystidae</taxon>
        <taxon>Toxoplasma</taxon>
    </lineage>
</organism>
<feature type="compositionally biased region" description="Low complexity" evidence="1">
    <location>
        <begin position="793"/>
        <end position="811"/>
    </location>
</feature>
<dbReference type="PANTHER" id="PTHR13484:SF0">
    <property type="entry name" value="PRE-MRNA 3'-END-PROCESSING FACTOR FIP1"/>
    <property type="match status" value="1"/>
</dbReference>
<accession>A0A086M736</accession>
<feature type="compositionally biased region" description="Basic and acidic residues" evidence="1">
    <location>
        <begin position="1441"/>
        <end position="1450"/>
    </location>
</feature>
<feature type="region of interest" description="Disordered" evidence="1">
    <location>
        <begin position="1"/>
        <end position="84"/>
    </location>
</feature>
<proteinExistence type="predicted"/>
<feature type="compositionally biased region" description="Basic and acidic residues" evidence="1">
    <location>
        <begin position="1456"/>
        <end position="1492"/>
    </location>
</feature>
<dbReference type="EMBL" id="AFYV02000544">
    <property type="protein sequence ID" value="KFG64704.1"/>
    <property type="molecule type" value="Genomic_DNA"/>
</dbReference>
<dbReference type="VEuPathDB" id="ToxoDB:TGRUB_217790A"/>
<feature type="compositionally biased region" description="Basic and acidic residues" evidence="1">
    <location>
        <begin position="1382"/>
        <end position="1413"/>
    </location>
</feature>
<evidence type="ECO:0000256" key="1">
    <source>
        <dbReference type="SAM" id="MobiDB-lite"/>
    </source>
</evidence>
<dbReference type="Pfam" id="PF00575">
    <property type="entry name" value="S1"/>
    <property type="match status" value="1"/>
</dbReference>
<feature type="region of interest" description="Disordered" evidence="1">
    <location>
        <begin position="1555"/>
        <end position="1574"/>
    </location>
</feature>
<feature type="region of interest" description="Disordered" evidence="1">
    <location>
        <begin position="703"/>
        <end position="722"/>
    </location>
</feature>
<dbReference type="PROSITE" id="PS50126">
    <property type="entry name" value="S1"/>
    <property type="match status" value="1"/>
</dbReference>
<dbReference type="InterPro" id="IPR051187">
    <property type="entry name" value="Pre-mRNA_3'-end_processing_reg"/>
</dbReference>
<dbReference type="Gene3D" id="2.40.50.140">
    <property type="entry name" value="Nucleic acid-binding proteins"/>
    <property type="match status" value="2"/>
</dbReference>
<feature type="region of interest" description="Disordered" evidence="1">
    <location>
        <begin position="1075"/>
        <end position="1116"/>
    </location>
</feature>
<keyword evidence="2" id="KW-0812">Transmembrane</keyword>
<feature type="transmembrane region" description="Helical" evidence="2">
    <location>
        <begin position="118"/>
        <end position="137"/>
    </location>
</feature>
<evidence type="ECO:0000259" key="3">
    <source>
        <dbReference type="PROSITE" id="PS50126"/>
    </source>
</evidence>
<reference evidence="4 5" key="1">
    <citation type="submission" date="2014-05" db="EMBL/GenBank/DDBJ databases">
        <authorList>
            <person name="Sibley D."/>
            <person name="Venepally P."/>
            <person name="Karamycheva S."/>
            <person name="Hadjithomas M."/>
            <person name="Khan A."/>
            <person name="Brunk B."/>
            <person name="Roos D."/>
            <person name="Caler E."/>
            <person name="Lorenzi H."/>
        </authorList>
    </citation>
    <scope>NUCLEOTIDE SEQUENCE [LARGE SCALE GENOMIC DNA]</scope>
    <source>
        <strain evidence="4 5">RUB</strain>
    </source>
</reference>
<feature type="compositionally biased region" description="Basic and acidic residues" evidence="1">
    <location>
        <begin position="703"/>
        <end position="712"/>
    </location>
</feature>
<dbReference type="OrthoDB" id="333330at2759"/>
<dbReference type="PANTHER" id="PTHR13484">
    <property type="entry name" value="FIP1-LIKE 1 PROTEIN"/>
    <property type="match status" value="1"/>
</dbReference>
<feature type="compositionally biased region" description="Basic and acidic residues" evidence="1">
    <location>
        <begin position="1089"/>
        <end position="1105"/>
    </location>
</feature>
<sequence length="1753" mass="197323">MNSRRRPSSSRLLVGRSSFSSSLALDKASGGLMREEKEPHKEQSKNCENQKTQRGERALEGDEERLEQRRQKTRRAEKSRQEAITDVRKKKRTHLCRLSLPLRTAPSLPLSSRRCRSIFLLLCSLVCFFPLVFLGFFHPTGALVFLAYGVRPVGAVCAQLGSCGGRDIATFAFSHGRNAANRIWYLRDDRGFFSPARDALSPDVYTPRSGGLSLAPSAAEAPSRAAEAEPSSASLLLAHFVPAATEQWKADSKTALQLPSTSASSRLPSVMHLSSSSKRSSQRAAESPPSASADLPLLGRQPLRVSTSFVLYRRLPSRLAPLAPLAPSASFSSASFFSANTEPSSLRSNDGFLPGISEEAKPRSLSRVQTFLENKSRRSGRGRSRFQRHCAFAGAGLSRFPLLSTALKFIFVTPLTHAFICFSSLSPQFPSPLRSLRASVSSPPASYSSCLSPRSLPSSSLSPLPPPPLSPVAPPSRSLSSLSSLLPLSPAPLSPLSSPLRSLSFVDARRAPGKRRPLLARPLPFGAAGVSAGADESDASCDGASSEFLDSLRHAAERMAAERWRQTREGERLVAALTAAEREEQREQERRREERRRRLFSGEAPLTLEALKRDKELGYVLDELIQRKRMEKQRRGALALPIKRRFPLKLLRVGTELYGRVTKILPFGCRLDVGCLDTSALLHVRDMSEVVAAKEAGAAFAREAREEEDRGQRPACVDQTGATRSYLPSKTARCRRSAAGLPEEDQNRLAAHWIQSPSTVLQQGQMLRLYVKHVDPATNTLAVSTRPPYGSVSFALSSSPSSSPASSDASPTDYRGDLSLAEIARVEEERRERGRQSFGDFFVGQAVEGRVTRVTYLGLFLDINGEEDAFIHFYELHRRRMQQLSNRDRQRVEAARRRFDPVALEVLRAAEAGVSDEVEEAERRRRREVEGRDSGEFSRLAALREMFAEKDDEVLGADGAAARRKVEERRDRERRGNKWIYNVGEWLADLRVASIDTRRKRIQLSRRPASELLSRWREQLRDEQREILTPQQREGLRKEEESEEENEAMKALRRRREEDLALKVYRQHKKKMAALAREREGVGSADEGGGARKGEGENEEKKAQGEETADPIARKKAEQMRRFKSFGIDIFEEKRDEEELREAMEYLQRWRAAYAHRRMQEAAYKEKKRLQRLERKAPDEMSTQDAWRLAATVDEEIGLKDLVDDARKHAKLSGVRTLQLPDFSGRYPRVREVEPEDLEQFYPGVLTPEESAAAGSETPGGKLEGAADACVREDLRESGLRGDIWTDKTGSNREEAPTGQATESQTDGQKVGEKDGAAARRAQSRRLPSRAEERKEDSEDVQREPENDPRKGDNERTDREGTAREAEDRERREREADDGEKEGDFFDRAFEKMRRRTEMKLREEAIRAGEPRENLWTGRSRTEVEDGTEADASCRQALNEPQERGEKEEKGEEAEMGERKGREDVEGVQRREGEQRAEANDAKQRADQREETIGLPAPEAFVNVGKNPALRVLRDLALSTSRQRPAKKEDDFTEEEREAVLRDLRMHAIEAFQKMQRRPAKKKRGGKNQREREEAWANQVFLEAEAEEEEWREKVKAGYRDETDDAFDEVLSALGIEDLTEEVLEEARKRQILQKLQADRSDLAGDVKKILRSLVAQRDRHEVQAFEEAAGETVTSERDWEAKATAAQRLLFQGSEASWQKEIEEEFGASFPAAYVARSDLPAEERLTLQPLWTPGLTHGHSFYMCTPLQGRD</sequence>
<dbReference type="InterPro" id="IPR003029">
    <property type="entry name" value="S1_domain"/>
</dbReference>
<feature type="region of interest" description="Disordered" evidence="1">
    <location>
        <begin position="259"/>
        <end position="296"/>
    </location>
</feature>
<evidence type="ECO:0000313" key="4">
    <source>
        <dbReference type="EMBL" id="KFG64704.1"/>
    </source>
</evidence>
<feature type="compositionally biased region" description="Low complexity" evidence="1">
    <location>
        <begin position="274"/>
        <end position="287"/>
    </location>
</feature>
<evidence type="ECO:0000256" key="2">
    <source>
        <dbReference type="SAM" id="Phobius"/>
    </source>
</evidence>
<dbReference type="GO" id="GO:0003676">
    <property type="term" value="F:nucleic acid binding"/>
    <property type="evidence" value="ECO:0007669"/>
    <property type="project" value="InterPro"/>
</dbReference>
<dbReference type="Proteomes" id="UP000028834">
    <property type="component" value="Unassembled WGS sequence"/>
</dbReference>
<feature type="compositionally biased region" description="Basic and acidic residues" evidence="1">
    <location>
        <begin position="33"/>
        <end position="45"/>
    </location>
</feature>